<name>A0A8J5STD3_ZIZPA</name>
<feature type="domain" description="VTT" evidence="2">
    <location>
        <begin position="2"/>
        <end position="99"/>
    </location>
</feature>
<protein>
    <recommendedName>
        <fullName evidence="2">VTT domain-containing protein</fullName>
    </recommendedName>
</protein>
<dbReference type="Pfam" id="PF09335">
    <property type="entry name" value="VTT_dom"/>
    <property type="match status" value="1"/>
</dbReference>
<proteinExistence type="predicted"/>
<evidence type="ECO:0000313" key="3">
    <source>
        <dbReference type="EMBL" id="KAG8079603.1"/>
    </source>
</evidence>
<reference evidence="3" key="1">
    <citation type="journal article" date="2021" name="bioRxiv">
        <title>Whole Genome Assembly and Annotation of Northern Wild Rice, Zizania palustris L., Supports a Whole Genome Duplication in the Zizania Genus.</title>
        <authorList>
            <person name="Haas M."/>
            <person name="Kono T."/>
            <person name="Macchietto M."/>
            <person name="Millas R."/>
            <person name="McGilp L."/>
            <person name="Shao M."/>
            <person name="Duquette J."/>
            <person name="Hirsch C.N."/>
            <person name="Kimball J."/>
        </authorList>
    </citation>
    <scope>NUCLEOTIDE SEQUENCE</scope>
    <source>
        <tissue evidence="3">Fresh leaf tissue</tissue>
    </source>
</reference>
<gene>
    <name evidence="3" type="ORF">GUJ93_ZPchr0007g4134</name>
</gene>
<dbReference type="OrthoDB" id="202840at2759"/>
<dbReference type="AlphaFoldDB" id="A0A8J5STD3"/>
<keyword evidence="1" id="KW-0812">Transmembrane</keyword>
<evidence type="ECO:0000313" key="4">
    <source>
        <dbReference type="Proteomes" id="UP000729402"/>
    </source>
</evidence>
<sequence>MAGTSIGMSIPYLIGTLLRERLHGWLEKKWPKEIALIKLAAKGSWFKQFRVVALLRISPFPYAMLNYTVTVAQIKFNPYICGSVFGMAPEALINIYSGRLILTLADLKYHNHRMTTVEIVYNVISVTVAALMAIGFTIYAKRALDDIQSSESKCSEPAGIAHGSAELRDRHQECSNASSVQTGVV</sequence>
<accession>A0A8J5STD3</accession>
<dbReference type="PANTHER" id="PTHR46431:SF2">
    <property type="entry name" value="OS07G0634000 PROTEIN"/>
    <property type="match status" value="1"/>
</dbReference>
<keyword evidence="1" id="KW-0472">Membrane</keyword>
<dbReference type="Proteomes" id="UP000729402">
    <property type="component" value="Unassembled WGS sequence"/>
</dbReference>
<organism evidence="3 4">
    <name type="scientific">Zizania palustris</name>
    <name type="common">Northern wild rice</name>
    <dbReference type="NCBI Taxonomy" id="103762"/>
    <lineage>
        <taxon>Eukaryota</taxon>
        <taxon>Viridiplantae</taxon>
        <taxon>Streptophyta</taxon>
        <taxon>Embryophyta</taxon>
        <taxon>Tracheophyta</taxon>
        <taxon>Spermatophyta</taxon>
        <taxon>Magnoliopsida</taxon>
        <taxon>Liliopsida</taxon>
        <taxon>Poales</taxon>
        <taxon>Poaceae</taxon>
        <taxon>BOP clade</taxon>
        <taxon>Oryzoideae</taxon>
        <taxon>Oryzeae</taxon>
        <taxon>Zizaniinae</taxon>
        <taxon>Zizania</taxon>
    </lineage>
</organism>
<dbReference type="PANTHER" id="PTHR46431">
    <property type="entry name" value="EXPRESSED PROTEIN"/>
    <property type="match status" value="1"/>
</dbReference>
<evidence type="ECO:0000256" key="1">
    <source>
        <dbReference type="SAM" id="Phobius"/>
    </source>
</evidence>
<dbReference type="InterPro" id="IPR032816">
    <property type="entry name" value="VTT_dom"/>
</dbReference>
<feature type="transmembrane region" description="Helical" evidence="1">
    <location>
        <begin position="119"/>
        <end position="140"/>
    </location>
</feature>
<keyword evidence="1" id="KW-1133">Transmembrane helix</keyword>
<reference evidence="3" key="2">
    <citation type="submission" date="2021-02" db="EMBL/GenBank/DDBJ databases">
        <authorList>
            <person name="Kimball J.A."/>
            <person name="Haas M.W."/>
            <person name="Macchietto M."/>
            <person name="Kono T."/>
            <person name="Duquette J."/>
            <person name="Shao M."/>
        </authorList>
    </citation>
    <scope>NUCLEOTIDE SEQUENCE</scope>
    <source>
        <tissue evidence="3">Fresh leaf tissue</tissue>
    </source>
</reference>
<evidence type="ECO:0000259" key="2">
    <source>
        <dbReference type="Pfam" id="PF09335"/>
    </source>
</evidence>
<comment type="caution">
    <text evidence="3">The sequence shown here is derived from an EMBL/GenBank/DDBJ whole genome shotgun (WGS) entry which is preliminary data.</text>
</comment>
<keyword evidence="4" id="KW-1185">Reference proteome</keyword>
<dbReference type="EMBL" id="JAAALK010000282">
    <property type="protein sequence ID" value="KAG8079603.1"/>
    <property type="molecule type" value="Genomic_DNA"/>
</dbReference>